<gene>
    <name evidence="4" type="ORF">A4U43_C10F17990</name>
</gene>
<feature type="transmembrane region" description="Helical" evidence="1">
    <location>
        <begin position="761"/>
        <end position="781"/>
    </location>
</feature>
<sequence length="1149" mass="132351">MFQIPPSNKEKEAAKFAQMWNKIITSFRDEDLISNREMDLLLVPYWADRDLDLVQWPPFLLASKIPIALDMAKDSKGKDRDLKKRLDADDYMACAVRECYASFKNIINHLVEGSREKEVIQEIFEEVDKHIAEDTLIKELKMSALPALSDKFIKLIKHLMDNKQEDRDQVVILFQDMLEVVTRDIMDEQISGLLDSSHGGSYGRYEGMTLNDKKEQLFAPAGAIKFPLPESDAWTEKIKRLYLLLTVKESAMDVPSNLEARRRISFFSNSLFMHMPDAPKVRNMLSFSILTPYYTEEVLFPLRDLDEPNEDGVSILFYLQKIYPDEWTNFLERTNCKSEEDLRQREDLEEELRLWASYRGQTLTRTVRGMMYYRKALELQSFLDMAKDEDLMAGYKAMELTSEESSGRSLWTQCQAVADMKFTYVVSCQQYGIQKRSGDQRAQDILKLMSTYPSLRVAYIDEVEEPRGDRTVEKVYYSALVKAALPKTDNAAEAVQNLDQVIYRIKLPGPAILGEGKPENQNHAIIFTRGEGLQTIDMNQDNYLEEALKMRNLLQEFLHKHDGVRHPSILGVREHIFTGSVSSLAWFMSNQETSFVTIGQRLLANPLRVRFHYGHPDVFDRLFHLTRGGVSKASKIINLSEDIFAGFNSTLREGSVTHHEYLQVGKGRDVGLNQISLFEAKIANGNGEQTLSRDIYRLGHRFDFFRMLSCYFTTVGFYFSTLVTVIIVYIFLYGRLYLVLSGLEEGLSTGRRFSHNQPLQVALASQSFVQLGFLMALPMMMEIGLEKGFRKALSEFILMQLQLASVFFTFSLGTKTHYYGRTLLHGGAEYRGTGRGFVVFHAKFADNYRLYSRSHFVKGIELMILLVVYEIFGQSYRSGVAYIFITFSMWFMVGTWLFAPFLFNPSGFEWQKIVDDWTDWNKWISNRGGIGVSAEKSWESWWDKEQEHLKYSGIRGIIAEILLALRFFIYQYGLVYHLNITRKTKSILVYGISWLVIFAVLLVMKTVSVGRRRFSANFQLVFRLIKFLIFVTFASILITLIAIPGMTLQDIIVCILAFMPTGWGILLIAQALKRVVRRAGLWGSIRALARGYEIIIGLLLFTPIAFLAWFPFVSEFQTRMLFNQAFSRGLQISRILGGQRKEHSSRNKD</sequence>
<keyword evidence="1" id="KW-0812">Transmembrane</keyword>
<dbReference type="Proteomes" id="UP000243459">
    <property type="component" value="Chromosome 10"/>
</dbReference>
<dbReference type="InterPro" id="IPR003440">
    <property type="entry name" value="Glyco_trans_48_dom"/>
</dbReference>
<evidence type="ECO:0000313" key="4">
    <source>
        <dbReference type="EMBL" id="ONK57235.1"/>
    </source>
</evidence>
<dbReference type="Gramene" id="ONK57235">
    <property type="protein sequence ID" value="ONK57235"/>
    <property type="gene ID" value="A4U43_C10F17990"/>
</dbReference>
<dbReference type="InterPro" id="IPR058851">
    <property type="entry name" value="CALS1_helical"/>
</dbReference>
<feature type="transmembrane region" description="Helical" evidence="1">
    <location>
        <begin position="1024"/>
        <end position="1044"/>
    </location>
</feature>
<dbReference type="GO" id="GO:0003843">
    <property type="term" value="F:1,3-beta-D-glucan synthase activity"/>
    <property type="evidence" value="ECO:0007669"/>
    <property type="project" value="InterPro"/>
</dbReference>
<evidence type="ECO:0000259" key="3">
    <source>
        <dbReference type="Pfam" id="PF25968"/>
    </source>
</evidence>
<organism evidence="4 5">
    <name type="scientific">Asparagus officinalis</name>
    <name type="common">Garden asparagus</name>
    <dbReference type="NCBI Taxonomy" id="4686"/>
    <lineage>
        <taxon>Eukaryota</taxon>
        <taxon>Viridiplantae</taxon>
        <taxon>Streptophyta</taxon>
        <taxon>Embryophyta</taxon>
        <taxon>Tracheophyta</taxon>
        <taxon>Spermatophyta</taxon>
        <taxon>Magnoliopsida</taxon>
        <taxon>Liliopsida</taxon>
        <taxon>Asparagales</taxon>
        <taxon>Asparagaceae</taxon>
        <taxon>Asparagoideae</taxon>
        <taxon>Asparagus</taxon>
    </lineage>
</organism>
<feature type="transmembrane region" description="Helical" evidence="1">
    <location>
        <begin position="856"/>
        <end position="873"/>
    </location>
</feature>
<accession>A0A5P1E704</accession>
<proteinExistence type="predicted"/>
<dbReference type="GO" id="GO:0000148">
    <property type="term" value="C:1,3-beta-D-glucan synthase complex"/>
    <property type="evidence" value="ECO:0007669"/>
    <property type="project" value="InterPro"/>
</dbReference>
<reference evidence="5" key="1">
    <citation type="journal article" date="2017" name="Nat. Commun.">
        <title>The asparagus genome sheds light on the origin and evolution of a young Y chromosome.</title>
        <authorList>
            <person name="Harkess A."/>
            <person name="Zhou J."/>
            <person name="Xu C."/>
            <person name="Bowers J.E."/>
            <person name="Van der Hulst R."/>
            <person name="Ayyampalayam S."/>
            <person name="Mercati F."/>
            <person name="Riccardi P."/>
            <person name="McKain M.R."/>
            <person name="Kakrana A."/>
            <person name="Tang H."/>
            <person name="Ray J."/>
            <person name="Groenendijk J."/>
            <person name="Arikit S."/>
            <person name="Mathioni S.M."/>
            <person name="Nakano M."/>
            <person name="Shan H."/>
            <person name="Telgmann-Rauber A."/>
            <person name="Kanno A."/>
            <person name="Yue Z."/>
            <person name="Chen H."/>
            <person name="Li W."/>
            <person name="Chen Y."/>
            <person name="Xu X."/>
            <person name="Zhang Y."/>
            <person name="Luo S."/>
            <person name="Chen H."/>
            <person name="Gao J."/>
            <person name="Mao Z."/>
            <person name="Pires J.C."/>
            <person name="Luo M."/>
            <person name="Kudrna D."/>
            <person name="Wing R.A."/>
            <person name="Meyers B.C."/>
            <person name="Yi K."/>
            <person name="Kong H."/>
            <person name="Lavrijsen P."/>
            <person name="Sunseri F."/>
            <person name="Falavigna A."/>
            <person name="Ye Y."/>
            <person name="Leebens-Mack J.H."/>
            <person name="Chen G."/>
        </authorList>
    </citation>
    <scope>NUCLEOTIDE SEQUENCE [LARGE SCALE GENOMIC DNA]</scope>
    <source>
        <strain evidence="5">cv. DH0086</strain>
    </source>
</reference>
<protein>
    <recommendedName>
        <fullName evidence="6">1,3-beta-glucan synthase</fullName>
    </recommendedName>
</protein>
<name>A0A5P1E704_ASPOF</name>
<evidence type="ECO:0000259" key="2">
    <source>
        <dbReference type="Pfam" id="PF02364"/>
    </source>
</evidence>
<feature type="transmembrane region" description="Helical" evidence="1">
    <location>
        <begin position="715"/>
        <end position="740"/>
    </location>
</feature>
<dbReference type="PANTHER" id="PTHR12741:SF48">
    <property type="entry name" value="1,3-BETA-GLUCAN SYNTHASE COMPONENT FKS1-RELATED"/>
    <property type="match status" value="1"/>
</dbReference>
<evidence type="ECO:0008006" key="6">
    <source>
        <dbReference type="Google" id="ProtNLM"/>
    </source>
</evidence>
<dbReference type="EMBL" id="CM007390">
    <property type="protein sequence ID" value="ONK57235.1"/>
    <property type="molecule type" value="Genomic_DNA"/>
</dbReference>
<feature type="transmembrane region" description="Helical" evidence="1">
    <location>
        <begin position="793"/>
        <end position="813"/>
    </location>
</feature>
<feature type="domain" description="Callose synthase helical" evidence="3">
    <location>
        <begin position="57"/>
        <end position="247"/>
    </location>
</feature>
<dbReference type="Pfam" id="PF02364">
    <property type="entry name" value="Glucan_synthase"/>
    <property type="match status" value="1"/>
</dbReference>
<dbReference type="Pfam" id="PF25968">
    <property type="entry name" value="CALS1"/>
    <property type="match status" value="1"/>
</dbReference>
<feature type="transmembrane region" description="Helical" evidence="1">
    <location>
        <begin position="1050"/>
        <end position="1072"/>
    </location>
</feature>
<dbReference type="GO" id="GO:0006075">
    <property type="term" value="P:(1-&gt;3)-beta-D-glucan biosynthetic process"/>
    <property type="evidence" value="ECO:0007669"/>
    <property type="project" value="InterPro"/>
</dbReference>
<feature type="transmembrane region" description="Helical" evidence="1">
    <location>
        <begin position="1092"/>
        <end position="1112"/>
    </location>
</feature>
<keyword evidence="5" id="KW-1185">Reference proteome</keyword>
<feature type="transmembrane region" description="Helical" evidence="1">
    <location>
        <begin position="879"/>
        <end position="903"/>
    </location>
</feature>
<feature type="transmembrane region" description="Helical" evidence="1">
    <location>
        <begin position="957"/>
        <end position="975"/>
    </location>
</feature>
<dbReference type="AlphaFoldDB" id="A0A5P1E704"/>
<evidence type="ECO:0000313" key="5">
    <source>
        <dbReference type="Proteomes" id="UP000243459"/>
    </source>
</evidence>
<keyword evidence="1" id="KW-0472">Membrane</keyword>
<feature type="transmembrane region" description="Helical" evidence="1">
    <location>
        <begin position="987"/>
        <end position="1004"/>
    </location>
</feature>
<dbReference type="PANTHER" id="PTHR12741">
    <property type="entry name" value="LYST-INTERACTING PROTEIN LIP5 DOPAMINE RESPONSIVE PROTEIN DRG-1"/>
    <property type="match status" value="1"/>
</dbReference>
<evidence type="ECO:0000256" key="1">
    <source>
        <dbReference type="SAM" id="Phobius"/>
    </source>
</evidence>
<keyword evidence="1" id="KW-1133">Transmembrane helix</keyword>
<dbReference type="GO" id="GO:0005886">
    <property type="term" value="C:plasma membrane"/>
    <property type="evidence" value="ECO:0007669"/>
    <property type="project" value="TreeGrafter"/>
</dbReference>
<feature type="domain" description="Glycosyl transferase 48" evidence="2">
    <location>
        <begin position="254"/>
        <end position="960"/>
    </location>
</feature>
<dbReference type="OMA" id="ERTNTHQ"/>